<dbReference type="Proteomes" id="UP000492820">
    <property type="component" value="Unassembled WGS sequence"/>
</dbReference>
<gene>
    <name evidence="1" type="ORF">EgrG_000870500</name>
</gene>
<protein>
    <submittedName>
        <fullName evidence="1 3">Uncharacterized protein</fullName>
    </submittedName>
</protein>
<dbReference type="WBParaSite" id="EgrG_000870500">
    <property type="protein sequence ID" value="EgrG_000870500"/>
    <property type="gene ID" value="EgrG_000870500"/>
</dbReference>
<sequence length="129" mass="14754">MYFFRSAEVYHAEVKNRTRPLRSGLFSAATNVTSRDFPADQRRHNTRAEYVYSAQRRYLGYWHSPKTSPSCEAQEGKLKSPKGRTLVFHMSRGNGLCQYSRDTIHPLEANPAAVQGFIATFFNFGLLLC</sequence>
<evidence type="ECO:0000313" key="3">
    <source>
        <dbReference type="WBParaSite" id="EgrG_000870500"/>
    </source>
</evidence>
<dbReference type="EMBL" id="LK028576">
    <property type="protein sequence ID" value="CDS16283.1"/>
    <property type="molecule type" value="Genomic_DNA"/>
</dbReference>
<name>A0A068W9I4_ECHGR</name>
<evidence type="ECO:0000313" key="1">
    <source>
        <dbReference type="EMBL" id="CDS16283.1"/>
    </source>
</evidence>
<organism evidence="1">
    <name type="scientific">Echinococcus granulosus</name>
    <name type="common">Hydatid tapeworm</name>
    <dbReference type="NCBI Taxonomy" id="6210"/>
    <lineage>
        <taxon>Eukaryota</taxon>
        <taxon>Metazoa</taxon>
        <taxon>Spiralia</taxon>
        <taxon>Lophotrochozoa</taxon>
        <taxon>Platyhelminthes</taxon>
        <taxon>Cestoda</taxon>
        <taxon>Eucestoda</taxon>
        <taxon>Cyclophyllidea</taxon>
        <taxon>Taeniidae</taxon>
        <taxon>Echinococcus</taxon>
        <taxon>Echinococcus granulosus group</taxon>
    </lineage>
</organism>
<reference evidence="1" key="2">
    <citation type="submission" date="2014-06" db="EMBL/GenBank/DDBJ databases">
        <authorList>
            <person name="Aslett M."/>
        </authorList>
    </citation>
    <scope>NUCLEOTIDE SEQUENCE</scope>
</reference>
<accession>A0A068W9I4</accession>
<dbReference type="AlphaFoldDB" id="A0A068W9I4"/>
<proteinExistence type="predicted"/>
<evidence type="ECO:0000313" key="2">
    <source>
        <dbReference type="Proteomes" id="UP000492820"/>
    </source>
</evidence>
<reference evidence="1 2" key="1">
    <citation type="journal article" date="2013" name="Nature">
        <title>The genomes of four tapeworm species reveal adaptations to parasitism.</title>
        <authorList>
            <person name="Tsai I.J."/>
            <person name="Zarowiecki M."/>
            <person name="Holroyd N."/>
            <person name="Garciarrubio A."/>
            <person name="Sanchez-Flores A."/>
            <person name="Brooks K.L."/>
            <person name="Tracey A."/>
            <person name="Bobes R.J."/>
            <person name="Fragoso G."/>
            <person name="Sciutto E."/>
            <person name="Aslett M."/>
            <person name="Beasley H."/>
            <person name="Bennett H.M."/>
            <person name="Cai J."/>
            <person name="Camicia F."/>
            <person name="Clark R."/>
            <person name="Cucher M."/>
            <person name="De Silva N."/>
            <person name="Day T.A."/>
            <person name="Deplazes P."/>
            <person name="Estrada K."/>
            <person name="Fernandez C."/>
            <person name="Holland P.W."/>
            <person name="Hou J."/>
            <person name="Hu S."/>
            <person name="Huckvale T."/>
            <person name="Hung S.S."/>
            <person name="Kamenetzky L."/>
            <person name="Keane J.A."/>
            <person name="Kiss F."/>
            <person name="Koziol U."/>
            <person name="Lambert O."/>
            <person name="Liu K."/>
            <person name="Luo X."/>
            <person name="Luo Y."/>
            <person name="Macchiaroli N."/>
            <person name="Nichol S."/>
            <person name="Paps J."/>
            <person name="Parkinson J."/>
            <person name="Pouchkina-Stantcheva N."/>
            <person name="Riddiford N."/>
            <person name="Rosenzvit M."/>
            <person name="Salinas G."/>
            <person name="Wasmuth J.D."/>
            <person name="Zamanian M."/>
            <person name="Zheng Y."/>
            <person name="Cai X."/>
            <person name="Soberon X."/>
            <person name="Olson P.D."/>
            <person name="Laclette J.P."/>
            <person name="Brehm K."/>
            <person name="Berriman M."/>
            <person name="Garciarrubio A."/>
            <person name="Bobes R.J."/>
            <person name="Fragoso G."/>
            <person name="Sanchez-Flores A."/>
            <person name="Estrada K."/>
            <person name="Cevallos M.A."/>
            <person name="Morett E."/>
            <person name="Gonzalez V."/>
            <person name="Portillo T."/>
            <person name="Ochoa-Leyva A."/>
            <person name="Jose M.V."/>
            <person name="Sciutto E."/>
            <person name="Landa A."/>
            <person name="Jimenez L."/>
            <person name="Valdes V."/>
            <person name="Carrero J.C."/>
            <person name="Larralde C."/>
            <person name="Morales-Montor J."/>
            <person name="Limon-Lason J."/>
            <person name="Soberon X."/>
            <person name="Laclette J.P."/>
        </authorList>
    </citation>
    <scope>NUCLEOTIDE SEQUENCE [LARGE SCALE GENOMIC DNA]</scope>
</reference>
<reference evidence="3" key="3">
    <citation type="submission" date="2020-10" db="UniProtKB">
        <authorList>
            <consortium name="WormBaseParasite"/>
        </authorList>
    </citation>
    <scope>IDENTIFICATION</scope>
</reference>